<dbReference type="GO" id="GO:0006094">
    <property type="term" value="P:gluconeogenesis"/>
    <property type="evidence" value="ECO:0007669"/>
    <property type="project" value="UniProtKB-KW"/>
</dbReference>
<dbReference type="Pfam" id="PF00121">
    <property type="entry name" value="TIM"/>
    <property type="match status" value="1"/>
</dbReference>
<comment type="pathway">
    <text evidence="4">Carbohydrate biosynthesis; gluconeogenesis.</text>
</comment>
<dbReference type="EMBL" id="JAKOGI010000125">
    <property type="protein sequence ID" value="KAJ8443146.1"/>
    <property type="molecule type" value="Genomic_DNA"/>
</dbReference>
<dbReference type="InterPro" id="IPR035990">
    <property type="entry name" value="TIM_sf"/>
</dbReference>
<dbReference type="InterPro" id="IPR013785">
    <property type="entry name" value="Aldolase_TIM"/>
</dbReference>
<comment type="catalytic activity">
    <reaction evidence="1">
        <text>D-glyceraldehyde 3-phosphate = dihydroxyacetone phosphate</text>
        <dbReference type="Rhea" id="RHEA:18585"/>
        <dbReference type="ChEBI" id="CHEBI:57642"/>
        <dbReference type="ChEBI" id="CHEBI:59776"/>
        <dbReference type="EC" id="5.3.1.1"/>
    </reaction>
</comment>
<dbReference type="EC" id="5.3.1.1" evidence="7"/>
<dbReference type="PANTHER" id="PTHR21139:SF34">
    <property type="entry name" value="TRIOSEPHOSPHATE ISOMERASE, CYTOSOLIC"/>
    <property type="match status" value="1"/>
</dbReference>
<evidence type="ECO:0000313" key="13">
    <source>
        <dbReference type="EMBL" id="KAJ8443146.1"/>
    </source>
</evidence>
<reference evidence="13" key="1">
    <citation type="submission" date="2022-04" db="EMBL/GenBank/DDBJ databases">
        <title>Carnegiea gigantea Genome sequencing and assembly v2.</title>
        <authorList>
            <person name="Copetti D."/>
            <person name="Sanderson M.J."/>
            <person name="Burquez A."/>
            <person name="Wojciechowski M.F."/>
        </authorList>
    </citation>
    <scope>NUCLEOTIDE SEQUENCE</scope>
    <source>
        <strain evidence="13">SGP5-SGP5p</strain>
        <tissue evidence="13">Aerial part</tissue>
    </source>
</reference>
<evidence type="ECO:0000256" key="8">
    <source>
        <dbReference type="ARBA" id="ARBA00022432"/>
    </source>
</evidence>
<dbReference type="Proteomes" id="UP001153076">
    <property type="component" value="Unassembled WGS sequence"/>
</dbReference>
<proteinExistence type="inferred from homology"/>
<protein>
    <recommendedName>
        <fullName evidence="12">Triosephosphate isomerase, cytosolic</fullName>
        <ecNumber evidence="7">5.3.1.1</ecNumber>
    </recommendedName>
</protein>
<dbReference type="GO" id="GO:0005829">
    <property type="term" value="C:cytosol"/>
    <property type="evidence" value="ECO:0007669"/>
    <property type="project" value="TreeGrafter"/>
</dbReference>
<dbReference type="PROSITE" id="PS51440">
    <property type="entry name" value="TIM_2"/>
    <property type="match status" value="1"/>
</dbReference>
<dbReference type="InterPro" id="IPR000652">
    <property type="entry name" value="Triosephosphate_isomerase"/>
</dbReference>
<evidence type="ECO:0000256" key="5">
    <source>
        <dbReference type="ARBA" id="ARBA00007422"/>
    </source>
</evidence>
<dbReference type="HAMAP" id="MF_00147_B">
    <property type="entry name" value="TIM_B"/>
    <property type="match status" value="1"/>
</dbReference>
<comment type="caution">
    <text evidence="13">The sequence shown here is derived from an EMBL/GenBank/DDBJ whole genome shotgun (WGS) entry which is preliminary data.</text>
</comment>
<dbReference type="NCBIfam" id="TIGR00419">
    <property type="entry name" value="tim"/>
    <property type="match status" value="1"/>
</dbReference>
<keyword evidence="11" id="KW-0413">Isomerase</keyword>
<comment type="subunit">
    <text evidence="6">Homodimer.</text>
</comment>
<dbReference type="GO" id="GO:0006096">
    <property type="term" value="P:glycolytic process"/>
    <property type="evidence" value="ECO:0007669"/>
    <property type="project" value="UniProtKB-KW"/>
</dbReference>
<sequence>MGRKFFVGGNWKCNGTTEEVKKIVEMLNAGKTPSTDVVEVVVSPPYVFLPLVKSSLRSDFQVAAQNCWVKNGGAFTGEVSAEMLVDLGIPWVIIGHSERRLLLNESNEFVGDKVAYALSKGLKVIACVGETLEQREAGSTIEVVAAQTKAIADRVKDWTNVVIAYEPVWAIGTGKVATPDQAQEVHSELRKWLQNNVSAEVAANTRILYGGSVNGANCKELAAKPDIDGFLVGGASLKPEFIDIINSATVKTA</sequence>
<dbReference type="FunFam" id="3.20.20.70:FF:000025">
    <property type="entry name" value="Triosephosphate isomerase"/>
    <property type="match status" value="1"/>
</dbReference>
<organism evidence="13 14">
    <name type="scientific">Carnegiea gigantea</name>
    <dbReference type="NCBI Taxonomy" id="171969"/>
    <lineage>
        <taxon>Eukaryota</taxon>
        <taxon>Viridiplantae</taxon>
        <taxon>Streptophyta</taxon>
        <taxon>Embryophyta</taxon>
        <taxon>Tracheophyta</taxon>
        <taxon>Spermatophyta</taxon>
        <taxon>Magnoliopsida</taxon>
        <taxon>eudicotyledons</taxon>
        <taxon>Gunneridae</taxon>
        <taxon>Pentapetalae</taxon>
        <taxon>Caryophyllales</taxon>
        <taxon>Cactineae</taxon>
        <taxon>Cactaceae</taxon>
        <taxon>Cactoideae</taxon>
        <taxon>Echinocereeae</taxon>
        <taxon>Carnegiea</taxon>
    </lineage>
</organism>
<dbReference type="CDD" id="cd00311">
    <property type="entry name" value="TIM"/>
    <property type="match status" value="1"/>
</dbReference>
<dbReference type="GO" id="GO:0046166">
    <property type="term" value="P:glyceraldehyde-3-phosphate biosynthetic process"/>
    <property type="evidence" value="ECO:0007669"/>
    <property type="project" value="TreeGrafter"/>
</dbReference>
<evidence type="ECO:0000256" key="11">
    <source>
        <dbReference type="ARBA" id="ARBA00023235"/>
    </source>
</evidence>
<dbReference type="OrthoDB" id="6715177at2759"/>
<comment type="similarity">
    <text evidence="5">Belongs to the triosephosphate isomerase family.</text>
</comment>
<evidence type="ECO:0000256" key="1">
    <source>
        <dbReference type="ARBA" id="ARBA00000474"/>
    </source>
</evidence>
<comment type="subcellular location">
    <subcellularLocation>
        <location evidence="2">Cytoplasm</location>
    </subcellularLocation>
</comment>
<evidence type="ECO:0000256" key="7">
    <source>
        <dbReference type="ARBA" id="ARBA00011940"/>
    </source>
</evidence>
<keyword evidence="9" id="KW-0963">Cytoplasm</keyword>
<keyword evidence="10" id="KW-0324">Glycolysis</keyword>
<dbReference type="AlphaFoldDB" id="A0A9Q1QIV6"/>
<keyword evidence="14" id="KW-1185">Reference proteome</keyword>
<evidence type="ECO:0000256" key="12">
    <source>
        <dbReference type="ARBA" id="ARBA00039870"/>
    </source>
</evidence>
<evidence type="ECO:0000256" key="6">
    <source>
        <dbReference type="ARBA" id="ARBA00011738"/>
    </source>
</evidence>
<dbReference type="InterPro" id="IPR020861">
    <property type="entry name" value="Triosephosphate_isomerase_AS"/>
</dbReference>
<comment type="pathway">
    <text evidence="3">Carbohydrate degradation; glycolysis; D-glyceraldehyde 3-phosphate from glycerone phosphate: step 1/1.</text>
</comment>
<evidence type="ECO:0000256" key="4">
    <source>
        <dbReference type="ARBA" id="ARBA00004742"/>
    </source>
</evidence>
<gene>
    <name evidence="13" type="ORF">Cgig2_005697</name>
</gene>
<dbReference type="Gene3D" id="3.20.20.70">
    <property type="entry name" value="Aldolase class I"/>
    <property type="match status" value="1"/>
</dbReference>
<dbReference type="GO" id="GO:0004807">
    <property type="term" value="F:triose-phosphate isomerase activity"/>
    <property type="evidence" value="ECO:0007669"/>
    <property type="project" value="UniProtKB-EC"/>
</dbReference>
<dbReference type="PANTHER" id="PTHR21139">
    <property type="entry name" value="TRIOSEPHOSPHATE ISOMERASE"/>
    <property type="match status" value="1"/>
</dbReference>
<accession>A0A9Q1QIV6</accession>
<evidence type="ECO:0000256" key="10">
    <source>
        <dbReference type="ARBA" id="ARBA00023152"/>
    </source>
</evidence>
<name>A0A9Q1QIV6_9CARY</name>
<dbReference type="InterPro" id="IPR022896">
    <property type="entry name" value="TrioseP_Isoase_bac/euk"/>
</dbReference>
<dbReference type="GO" id="GO:0019563">
    <property type="term" value="P:glycerol catabolic process"/>
    <property type="evidence" value="ECO:0007669"/>
    <property type="project" value="TreeGrafter"/>
</dbReference>
<dbReference type="PROSITE" id="PS00171">
    <property type="entry name" value="TIM_1"/>
    <property type="match status" value="1"/>
</dbReference>
<evidence type="ECO:0000313" key="14">
    <source>
        <dbReference type="Proteomes" id="UP001153076"/>
    </source>
</evidence>
<evidence type="ECO:0000256" key="9">
    <source>
        <dbReference type="ARBA" id="ARBA00022490"/>
    </source>
</evidence>
<dbReference type="SUPFAM" id="SSF51351">
    <property type="entry name" value="Triosephosphate isomerase (TIM)"/>
    <property type="match status" value="1"/>
</dbReference>
<keyword evidence="8" id="KW-0312">Gluconeogenesis</keyword>
<evidence type="ECO:0000256" key="2">
    <source>
        <dbReference type="ARBA" id="ARBA00004496"/>
    </source>
</evidence>
<evidence type="ECO:0000256" key="3">
    <source>
        <dbReference type="ARBA" id="ARBA00004680"/>
    </source>
</evidence>